<dbReference type="EMBL" id="GDHC01013934">
    <property type="protein sequence ID" value="JAQ04695.1"/>
    <property type="molecule type" value="Transcribed_RNA"/>
</dbReference>
<dbReference type="SUPFAM" id="SSF75445">
    <property type="entry name" value="D-ribose-5-phosphate isomerase (RpiA), lid domain"/>
    <property type="match status" value="1"/>
</dbReference>
<evidence type="ECO:0000256" key="5">
    <source>
        <dbReference type="ARBA" id="ARBA00023235"/>
    </source>
</evidence>
<proteinExistence type="inferred from homology"/>
<accession>A0A146LAU4</accession>
<dbReference type="InterPro" id="IPR037171">
    <property type="entry name" value="NagB/RpiA_transferase-like"/>
</dbReference>
<comment type="pathway">
    <text evidence="2">Carbohydrate degradation; pentose phosphate pathway; D-ribose 5-phosphate from D-ribulose 5-phosphate (non-oxidative stage): step 1/1.</text>
</comment>
<name>A0A146LAU4_LYGHE</name>
<dbReference type="GO" id="GO:0006014">
    <property type="term" value="P:D-ribose metabolic process"/>
    <property type="evidence" value="ECO:0007669"/>
    <property type="project" value="TreeGrafter"/>
</dbReference>
<dbReference type="NCBIfam" id="NF001924">
    <property type="entry name" value="PRK00702.1"/>
    <property type="match status" value="1"/>
</dbReference>
<evidence type="ECO:0000256" key="1">
    <source>
        <dbReference type="ARBA" id="ARBA00001713"/>
    </source>
</evidence>
<comment type="similarity">
    <text evidence="3">Belongs to the ribose 5-phosphate isomerase family.</text>
</comment>
<keyword evidence="5 7" id="KW-0413">Isomerase</keyword>
<dbReference type="EC" id="5.3.1.6" evidence="4"/>
<dbReference type="HAMAP" id="MF_00170">
    <property type="entry name" value="Rib_5P_isom_A"/>
    <property type="match status" value="1"/>
</dbReference>
<evidence type="ECO:0000256" key="2">
    <source>
        <dbReference type="ARBA" id="ARBA00004988"/>
    </source>
</evidence>
<dbReference type="PANTHER" id="PTHR11934:SF0">
    <property type="entry name" value="RIBOSE-5-PHOSPHATE ISOMERASE"/>
    <property type="match status" value="1"/>
</dbReference>
<dbReference type="GO" id="GO:0009052">
    <property type="term" value="P:pentose-phosphate shunt, non-oxidative branch"/>
    <property type="evidence" value="ECO:0007669"/>
    <property type="project" value="InterPro"/>
</dbReference>
<dbReference type="AlphaFoldDB" id="A0A146LAU4"/>
<dbReference type="FunFam" id="3.40.50.1360:FF:000001">
    <property type="entry name" value="Ribose-5-phosphate isomerase A"/>
    <property type="match status" value="1"/>
</dbReference>
<dbReference type="GO" id="GO:0004751">
    <property type="term" value="F:ribose-5-phosphate isomerase activity"/>
    <property type="evidence" value="ECO:0007669"/>
    <property type="project" value="UniProtKB-EC"/>
</dbReference>
<dbReference type="UniPathway" id="UPA00115">
    <property type="reaction ID" value="UER00412"/>
</dbReference>
<dbReference type="PANTHER" id="PTHR11934">
    <property type="entry name" value="RIBOSE-5-PHOSPHATE ISOMERASE"/>
    <property type="match status" value="1"/>
</dbReference>
<dbReference type="InterPro" id="IPR004788">
    <property type="entry name" value="Ribose5P_isomerase_type_A"/>
</dbReference>
<dbReference type="Gene3D" id="3.40.50.1360">
    <property type="match status" value="1"/>
</dbReference>
<evidence type="ECO:0000256" key="4">
    <source>
        <dbReference type="ARBA" id="ARBA00011959"/>
    </source>
</evidence>
<dbReference type="Gene3D" id="3.30.70.260">
    <property type="match status" value="1"/>
</dbReference>
<dbReference type="NCBIfam" id="TIGR00021">
    <property type="entry name" value="rpiA"/>
    <property type="match status" value="1"/>
</dbReference>
<sequence>MLLGVASSRLLSGVRYSTRIMTGTISDLKEQAKKKAAFAAVDEHVKDGMILGVGSGSTIVYAVERLAERVTQEKLKVVCVPTSFQAHQLIVQNKLILGSLDTTPELDCAIDGADEVDSDLTLIKGGGGCQTQEKIVASCARKLVIVADYTKDSKNLGEQYKKIPIEVIPLSYVPVSLKVSDRFGGNTQLRMGKMKAGPVVSDNGNFIIDWFFPEGITDWKVVHEYIKLIPGVVETGLFVNMAEMAYFGLADGTVRTKKNPRVLD</sequence>
<protein>
    <recommendedName>
        <fullName evidence="4">ribose-5-phosphate isomerase</fullName>
        <ecNumber evidence="4">5.3.1.6</ecNumber>
    </recommendedName>
    <alternativeName>
        <fullName evidence="6">Phosphoriboisomerase</fullName>
    </alternativeName>
</protein>
<evidence type="ECO:0000256" key="6">
    <source>
        <dbReference type="ARBA" id="ARBA00029734"/>
    </source>
</evidence>
<dbReference type="InterPro" id="IPR020672">
    <property type="entry name" value="Ribose5P_isomerase_typA_subgr"/>
</dbReference>
<dbReference type="FunFam" id="3.30.70.260:FF:000018">
    <property type="entry name" value="Ribose-5-phosphate isomerase A"/>
    <property type="match status" value="1"/>
</dbReference>
<dbReference type="Pfam" id="PF06026">
    <property type="entry name" value="Rib_5-P_isom_A"/>
    <property type="match status" value="1"/>
</dbReference>
<comment type="catalytic activity">
    <reaction evidence="1">
        <text>aldehydo-D-ribose 5-phosphate = D-ribulose 5-phosphate</text>
        <dbReference type="Rhea" id="RHEA:14657"/>
        <dbReference type="ChEBI" id="CHEBI:58121"/>
        <dbReference type="ChEBI" id="CHEBI:58273"/>
        <dbReference type="EC" id="5.3.1.6"/>
    </reaction>
</comment>
<dbReference type="SUPFAM" id="SSF100950">
    <property type="entry name" value="NagB/RpiA/CoA transferase-like"/>
    <property type="match status" value="1"/>
</dbReference>
<gene>
    <name evidence="7" type="primary">RPIA_1</name>
    <name evidence="7" type="ORF">g.66627</name>
</gene>
<evidence type="ECO:0000313" key="7">
    <source>
        <dbReference type="EMBL" id="JAQ04695.1"/>
    </source>
</evidence>
<organism evidence="7">
    <name type="scientific">Lygus hesperus</name>
    <name type="common">Western plant bug</name>
    <dbReference type="NCBI Taxonomy" id="30085"/>
    <lineage>
        <taxon>Eukaryota</taxon>
        <taxon>Metazoa</taxon>
        <taxon>Ecdysozoa</taxon>
        <taxon>Arthropoda</taxon>
        <taxon>Hexapoda</taxon>
        <taxon>Insecta</taxon>
        <taxon>Pterygota</taxon>
        <taxon>Neoptera</taxon>
        <taxon>Paraneoptera</taxon>
        <taxon>Hemiptera</taxon>
        <taxon>Heteroptera</taxon>
        <taxon>Panheteroptera</taxon>
        <taxon>Cimicomorpha</taxon>
        <taxon>Miridae</taxon>
        <taxon>Mirini</taxon>
        <taxon>Lygus</taxon>
    </lineage>
</organism>
<dbReference type="CDD" id="cd01398">
    <property type="entry name" value="RPI_A"/>
    <property type="match status" value="1"/>
</dbReference>
<evidence type="ECO:0000256" key="3">
    <source>
        <dbReference type="ARBA" id="ARBA00008088"/>
    </source>
</evidence>
<dbReference type="GO" id="GO:0005737">
    <property type="term" value="C:cytoplasm"/>
    <property type="evidence" value="ECO:0007669"/>
    <property type="project" value="TreeGrafter"/>
</dbReference>
<reference evidence="7" key="1">
    <citation type="journal article" date="2016" name="Gigascience">
        <title>De novo construction of an expanded transcriptome assembly for the western tarnished plant bug, Lygus hesperus.</title>
        <authorList>
            <person name="Tassone E.E."/>
            <person name="Geib S.M."/>
            <person name="Hall B."/>
            <person name="Fabrick J.A."/>
            <person name="Brent C.S."/>
            <person name="Hull J.J."/>
        </authorList>
    </citation>
    <scope>NUCLEOTIDE SEQUENCE</scope>
</reference>